<comment type="caution">
    <text evidence="1">The sequence shown here is derived from an EMBL/GenBank/DDBJ whole genome shotgun (WGS) entry which is preliminary data.</text>
</comment>
<name>A0AAD9JBR6_9ANNE</name>
<keyword evidence="2" id="KW-1185">Reference proteome</keyword>
<dbReference type="AlphaFoldDB" id="A0AAD9JBR6"/>
<gene>
    <name evidence="1" type="ORF">LSH36_442g00043</name>
</gene>
<protein>
    <submittedName>
        <fullName evidence="1">Uncharacterized protein</fullName>
    </submittedName>
</protein>
<reference evidence="1" key="1">
    <citation type="journal article" date="2023" name="Mol. Biol. Evol.">
        <title>Third-Generation Sequencing Reveals the Adaptive Role of the Epigenome in Three Deep-Sea Polychaetes.</title>
        <authorList>
            <person name="Perez M."/>
            <person name="Aroh O."/>
            <person name="Sun Y."/>
            <person name="Lan Y."/>
            <person name="Juniper S.K."/>
            <person name="Young C.R."/>
            <person name="Angers B."/>
            <person name="Qian P.Y."/>
        </authorList>
    </citation>
    <scope>NUCLEOTIDE SEQUENCE</scope>
    <source>
        <strain evidence="1">P08H-3</strain>
    </source>
</reference>
<evidence type="ECO:0000313" key="2">
    <source>
        <dbReference type="Proteomes" id="UP001208570"/>
    </source>
</evidence>
<proteinExistence type="predicted"/>
<sequence length="121" mass="13744">MVCSGVKNFEESSSNQFVYEAHLLRLPKDFNGKFSHQMALDVLWEAKTSQKEAEEKKKLAEAIILDLPNLTTKQLLHLKKGIKNAQISALQSWIATELDDENDDKTSAGNDSIVKFYYTNH</sequence>
<dbReference type="Proteomes" id="UP001208570">
    <property type="component" value="Unassembled WGS sequence"/>
</dbReference>
<organism evidence="1 2">
    <name type="scientific">Paralvinella palmiformis</name>
    <dbReference type="NCBI Taxonomy" id="53620"/>
    <lineage>
        <taxon>Eukaryota</taxon>
        <taxon>Metazoa</taxon>
        <taxon>Spiralia</taxon>
        <taxon>Lophotrochozoa</taxon>
        <taxon>Annelida</taxon>
        <taxon>Polychaeta</taxon>
        <taxon>Sedentaria</taxon>
        <taxon>Canalipalpata</taxon>
        <taxon>Terebellida</taxon>
        <taxon>Terebelliformia</taxon>
        <taxon>Alvinellidae</taxon>
        <taxon>Paralvinella</taxon>
    </lineage>
</organism>
<evidence type="ECO:0000313" key="1">
    <source>
        <dbReference type="EMBL" id="KAK2149661.1"/>
    </source>
</evidence>
<dbReference type="EMBL" id="JAODUP010000442">
    <property type="protein sequence ID" value="KAK2149661.1"/>
    <property type="molecule type" value="Genomic_DNA"/>
</dbReference>
<accession>A0AAD9JBR6</accession>